<keyword evidence="4" id="KW-0472">Membrane</keyword>
<sequence>MAHPDQEDSLLKLKCLRAQVDWAIEEHREALLGQLMILFDEWSEPLPNLLEIFQPYEIDWLISEVITKKMKTTVHKNRVKGFIEFVASSGYKESLVDQHINASELRSTPIHQAQRHELYYPADVTRELFKIYDRYDLNYTDEDGLTHFHVACRYGLVDAVRNFLVLGHDPNCQAPPALDRHPFRASLLHLALVHGHKRVVELLLRGGAEPTSTDAHGSTSLHVACTQKDDDDDENEMTEFLLTKCNEIQLWLLIDARDASGRTPLHLAIDGGSMHSVRSLLARGANPNSVDSNGTTPAHAICRRGDEEMARLLFGICRGTVRLDVRDKEGKTPLNYAIDGKNVNLTHLLLANGADARLGMEHLPAKIRRSMMQEVVSMQYAAAHRLLFRVKKEPNDTWPDAGDGYNFVSVNSYTAKNFETFTLDNSSVSSIYFDVLYARAQRCYILLLLLLPALYTAGIAASIALRAYRVGYAVHQLSQRPKLHLYTSCKFDLIIPTVLRTHVILMKNEFDNNNLKNHTNGVHDRSKSFEYFRCVMRSCVSVLCTQRECAVLEQSERSALRYGPRRDARAYIYTHKLLLNKLEEATSGTADRVLVPKRVSTTRWASRAEAVRSIFQGYTEYQAAGSARGQVSFGCELEC</sequence>
<dbReference type="AlphaFoldDB" id="A0A6H5IZ35"/>
<evidence type="ECO:0000256" key="2">
    <source>
        <dbReference type="ARBA" id="ARBA00023043"/>
    </source>
</evidence>
<dbReference type="PROSITE" id="PS50297">
    <property type="entry name" value="ANK_REP_REGION"/>
    <property type="match status" value="3"/>
</dbReference>
<keyword evidence="4" id="KW-0812">Transmembrane</keyword>
<dbReference type="InterPro" id="IPR036770">
    <property type="entry name" value="Ankyrin_rpt-contain_sf"/>
</dbReference>
<gene>
    <name evidence="5" type="ORF">TBRA_LOCUS12828</name>
</gene>
<dbReference type="EMBL" id="CADCXV010001094">
    <property type="protein sequence ID" value="CAB0041149.1"/>
    <property type="molecule type" value="Genomic_DNA"/>
</dbReference>
<dbReference type="PANTHER" id="PTHR24198">
    <property type="entry name" value="ANKYRIN REPEAT AND PROTEIN KINASE DOMAIN-CONTAINING PROTEIN"/>
    <property type="match status" value="1"/>
</dbReference>
<feature type="repeat" description="ANK" evidence="3">
    <location>
        <begin position="329"/>
        <end position="361"/>
    </location>
</feature>
<feature type="repeat" description="ANK" evidence="3">
    <location>
        <begin position="260"/>
        <end position="292"/>
    </location>
</feature>
<dbReference type="PROSITE" id="PS50088">
    <property type="entry name" value="ANK_REPEAT"/>
    <property type="match status" value="3"/>
</dbReference>
<keyword evidence="4" id="KW-1133">Transmembrane helix</keyword>
<evidence type="ECO:0000313" key="5">
    <source>
        <dbReference type="EMBL" id="CAB0041149.1"/>
    </source>
</evidence>
<name>A0A6H5IZ35_9HYME</name>
<dbReference type="Pfam" id="PF12796">
    <property type="entry name" value="Ank_2"/>
    <property type="match status" value="1"/>
</dbReference>
<dbReference type="InterPro" id="IPR002110">
    <property type="entry name" value="Ankyrin_rpt"/>
</dbReference>
<evidence type="ECO:0000256" key="4">
    <source>
        <dbReference type="SAM" id="Phobius"/>
    </source>
</evidence>
<evidence type="ECO:0000256" key="3">
    <source>
        <dbReference type="PROSITE-ProRule" id="PRU00023"/>
    </source>
</evidence>
<keyword evidence="1" id="KW-0677">Repeat</keyword>
<reference evidence="5 6" key="1">
    <citation type="submission" date="2020-02" db="EMBL/GenBank/DDBJ databases">
        <authorList>
            <person name="Ferguson B K."/>
        </authorList>
    </citation>
    <scope>NUCLEOTIDE SEQUENCE [LARGE SCALE GENOMIC DNA]</scope>
</reference>
<dbReference type="Gene3D" id="1.25.40.20">
    <property type="entry name" value="Ankyrin repeat-containing domain"/>
    <property type="match status" value="2"/>
</dbReference>
<accession>A0A6H5IZ35</accession>
<evidence type="ECO:0000256" key="1">
    <source>
        <dbReference type="ARBA" id="ARBA00022737"/>
    </source>
</evidence>
<keyword evidence="2 3" id="KW-0040">ANK repeat</keyword>
<dbReference type="SMART" id="SM00248">
    <property type="entry name" value="ANK"/>
    <property type="match status" value="6"/>
</dbReference>
<dbReference type="OrthoDB" id="424503at2759"/>
<dbReference type="SUPFAM" id="SSF48403">
    <property type="entry name" value="Ankyrin repeat"/>
    <property type="match status" value="1"/>
</dbReference>
<dbReference type="Proteomes" id="UP000479190">
    <property type="component" value="Unassembled WGS sequence"/>
</dbReference>
<evidence type="ECO:0000313" key="6">
    <source>
        <dbReference type="Proteomes" id="UP000479190"/>
    </source>
</evidence>
<dbReference type="PANTHER" id="PTHR24198:SF165">
    <property type="entry name" value="ANKYRIN REPEAT-CONTAINING PROTEIN-RELATED"/>
    <property type="match status" value="1"/>
</dbReference>
<organism evidence="5 6">
    <name type="scientific">Trichogramma brassicae</name>
    <dbReference type="NCBI Taxonomy" id="86971"/>
    <lineage>
        <taxon>Eukaryota</taxon>
        <taxon>Metazoa</taxon>
        <taxon>Ecdysozoa</taxon>
        <taxon>Arthropoda</taxon>
        <taxon>Hexapoda</taxon>
        <taxon>Insecta</taxon>
        <taxon>Pterygota</taxon>
        <taxon>Neoptera</taxon>
        <taxon>Endopterygota</taxon>
        <taxon>Hymenoptera</taxon>
        <taxon>Apocrita</taxon>
        <taxon>Proctotrupomorpha</taxon>
        <taxon>Chalcidoidea</taxon>
        <taxon>Trichogrammatidae</taxon>
        <taxon>Trichogramma</taxon>
    </lineage>
</organism>
<feature type="non-terminal residue" evidence="5">
    <location>
        <position position="639"/>
    </location>
</feature>
<protein>
    <submittedName>
        <fullName evidence="5">Uncharacterized protein</fullName>
    </submittedName>
</protein>
<feature type="repeat" description="ANK" evidence="3">
    <location>
        <begin position="183"/>
        <end position="215"/>
    </location>
</feature>
<keyword evidence="6" id="KW-1185">Reference proteome</keyword>
<proteinExistence type="predicted"/>
<feature type="transmembrane region" description="Helical" evidence="4">
    <location>
        <begin position="444"/>
        <end position="465"/>
    </location>
</feature>